<comment type="caution">
    <text evidence="2">The sequence shown here is derived from an EMBL/GenBank/DDBJ whole genome shotgun (WGS) entry which is preliminary data.</text>
</comment>
<feature type="transmembrane region" description="Helical" evidence="1">
    <location>
        <begin position="540"/>
        <end position="559"/>
    </location>
</feature>
<keyword evidence="1" id="KW-0812">Transmembrane</keyword>
<protein>
    <submittedName>
        <fullName evidence="2">Uncharacterized protein</fullName>
    </submittedName>
</protein>
<proteinExistence type="predicted"/>
<keyword evidence="3" id="KW-1185">Reference proteome</keyword>
<feature type="transmembrane region" description="Helical" evidence="1">
    <location>
        <begin position="571"/>
        <end position="592"/>
    </location>
</feature>
<name>A0AAD1XXG4_EUPCR</name>
<reference evidence="2" key="1">
    <citation type="submission" date="2023-07" db="EMBL/GenBank/DDBJ databases">
        <authorList>
            <consortium name="AG Swart"/>
            <person name="Singh M."/>
            <person name="Singh A."/>
            <person name="Seah K."/>
            <person name="Emmerich C."/>
        </authorList>
    </citation>
    <scope>NUCLEOTIDE SEQUENCE</scope>
    <source>
        <strain evidence="2">DP1</strain>
    </source>
</reference>
<feature type="transmembrane region" description="Helical" evidence="1">
    <location>
        <begin position="484"/>
        <end position="503"/>
    </location>
</feature>
<accession>A0AAD1XXG4</accession>
<feature type="transmembrane region" description="Helical" evidence="1">
    <location>
        <begin position="509"/>
        <end position="528"/>
    </location>
</feature>
<organism evidence="2 3">
    <name type="scientific">Euplotes crassus</name>
    <dbReference type="NCBI Taxonomy" id="5936"/>
    <lineage>
        <taxon>Eukaryota</taxon>
        <taxon>Sar</taxon>
        <taxon>Alveolata</taxon>
        <taxon>Ciliophora</taxon>
        <taxon>Intramacronucleata</taxon>
        <taxon>Spirotrichea</taxon>
        <taxon>Hypotrichia</taxon>
        <taxon>Euplotida</taxon>
        <taxon>Euplotidae</taxon>
        <taxon>Moneuplotes</taxon>
    </lineage>
</organism>
<gene>
    <name evidence="2" type="ORF">ECRASSUSDP1_LOCUS22242</name>
</gene>
<evidence type="ECO:0000313" key="3">
    <source>
        <dbReference type="Proteomes" id="UP001295684"/>
    </source>
</evidence>
<sequence length="689" mass="77886">MAYAVGRLTYNGEELMYHCGRGNDNAVSFFARSPINSIERLQEFEQGTPLFTPITADYQVSSTASNPSISSSTNILSISTSSPISTNDNTTDIDPSFTTQVALWNQDHIQSVQSSTSVKLNFTWACAPPSNSTSISFSLVQTGSNVLPEWVQLDAVKQELHLNITPKLTVAETFYFSLQISFNSEVRYKMFEITVEECPIQNCELCRLGDSSICETCANGFQSSGGQTLCSKVQSPVETSPAGATQTATAFIGASMIIASASSALSFTSINSIFCMMNSLQLAMLLPLVPEYFSLKVIDFLNGMGFAMFSFDFIHLKDIPVVKIITNWVKYPQTDEYLEDIGMSSGSSIVNYFSFIFLTILLVLSHICVYILTKWARKSEKERCKKFFNKLFEFFTFNIYIRTFIQAFVFTILCTFSEIYSLNLKTTMVKISFGFCIVTVMACLCLLLLSLYMYKKSLPEIDNEKYWKCKEFFNGVKQGKYSNLYTTIFLMLRVMLISIVIFGKTIPSFYKATAFYCINIAYGGYLLIVRPYENSQDNIIECINQILFCSLAVPLAWVNTKSRWTPFYEDFYIKILMASPIIGSIVCFIFLIKSIVSRIKKIKSPTKIQILPLPNIIRKNLKRFPIHEESKLTPTAPKSALKYSSNIGLQHSEILSTIQDPSLQNIGQLRQEIINRNRMLIQKRVEKLI</sequence>
<evidence type="ECO:0000256" key="1">
    <source>
        <dbReference type="SAM" id="Phobius"/>
    </source>
</evidence>
<keyword evidence="1" id="KW-0472">Membrane</keyword>
<evidence type="ECO:0000313" key="2">
    <source>
        <dbReference type="EMBL" id="CAI2380802.1"/>
    </source>
</evidence>
<feature type="transmembrane region" description="Helical" evidence="1">
    <location>
        <begin position="394"/>
        <end position="419"/>
    </location>
</feature>
<dbReference type="AlphaFoldDB" id="A0AAD1XXG4"/>
<keyword evidence="1" id="KW-1133">Transmembrane helix</keyword>
<feature type="transmembrane region" description="Helical" evidence="1">
    <location>
        <begin position="431"/>
        <end position="454"/>
    </location>
</feature>
<feature type="transmembrane region" description="Helical" evidence="1">
    <location>
        <begin position="352"/>
        <end position="373"/>
    </location>
</feature>
<dbReference type="Proteomes" id="UP001295684">
    <property type="component" value="Unassembled WGS sequence"/>
</dbReference>
<dbReference type="EMBL" id="CAMPGE010022793">
    <property type="protein sequence ID" value="CAI2380802.1"/>
    <property type="molecule type" value="Genomic_DNA"/>
</dbReference>